<feature type="domain" description="Cadherin" evidence="7">
    <location>
        <begin position="292"/>
        <end position="420"/>
    </location>
</feature>
<dbReference type="GO" id="GO:0005886">
    <property type="term" value="C:plasma membrane"/>
    <property type="evidence" value="ECO:0007669"/>
    <property type="project" value="TreeGrafter"/>
</dbReference>
<dbReference type="AlphaFoldDB" id="A0A3S5BLZ9"/>
<sequence length="494" mass="54032">MGHGLYQEDDLPSNRLASGLLYRLVAYSVLIIWLSGLQMLRTAYPVSVDALASQTEVNSDPKPGLTSVVYEMLEEAPVPMRLGNLVADFNLTDWSPQTDVVDPSPVLESQGPNINQSARVPWLQLFPSRQPASRFFTVQTIGPRDLQLTLIEPFDREQECLSPVGPESDANGQNVLASPAGTASSAFTDDSGLVHSTGGGLEDAWSQTDRCRCYTRAVDKPEQTVQDRDPYCVLVVTIAAYPLETRMRLFSVRLLVHDINDQAPQFQPSAQFTTSFSESPGDVGARKRLPVAVDADIGSNAALQYHLQAVPTMPDPSDDATETSNLTAPFLEAGNSLVYFGLQVDHESVSESTGNRSVTSDRVVSLQLVLRRALDREIVSVHRLNVVAVDGLASPNMHRHSSTLSLTVFVDDVNDSPPIFQTVNGLAVAGRRLEEVNLAVREDAPVGWLVAKLTATDADVGRNARLHYRLGERTAMESKKVRQMLIQASITQWL</sequence>
<dbReference type="SUPFAM" id="SSF49313">
    <property type="entry name" value="Cadherin-like"/>
    <property type="match status" value="2"/>
</dbReference>
<keyword evidence="4" id="KW-0325">Glycoprotein</keyword>
<dbReference type="PRINTS" id="PR00205">
    <property type="entry name" value="CADHERIN"/>
</dbReference>
<reference evidence="8" key="1">
    <citation type="submission" date="2018-11" db="EMBL/GenBank/DDBJ databases">
        <authorList>
            <consortium name="Pathogen Informatics"/>
        </authorList>
    </citation>
    <scope>NUCLEOTIDE SEQUENCE</scope>
</reference>
<evidence type="ECO:0000313" key="8">
    <source>
        <dbReference type="EMBL" id="VEL08783.1"/>
    </source>
</evidence>
<name>A0A3S5BLZ9_9PLAT</name>
<keyword evidence="2 6" id="KW-0812">Transmembrane</keyword>
<dbReference type="Proteomes" id="UP000784294">
    <property type="component" value="Unassembled WGS sequence"/>
</dbReference>
<dbReference type="GO" id="GO:0005509">
    <property type="term" value="F:calcium ion binding"/>
    <property type="evidence" value="ECO:0007669"/>
    <property type="project" value="UniProtKB-UniRule"/>
</dbReference>
<dbReference type="OrthoDB" id="6284287at2759"/>
<evidence type="ECO:0000256" key="5">
    <source>
        <dbReference type="PROSITE-ProRule" id="PRU00043"/>
    </source>
</evidence>
<dbReference type="GO" id="GO:0007156">
    <property type="term" value="P:homophilic cell adhesion via plasma membrane adhesion molecules"/>
    <property type="evidence" value="ECO:0007669"/>
    <property type="project" value="InterPro"/>
</dbReference>
<evidence type="ECO:0000256" key="3">
    <source>
        <dbReference type="ARBA" id="ARBA00022989"/>
    </source>
</evidence>
<accession>A0A3S5BLZ9</accession>
<dbReference type="InterPro" id="IPR002126">
    <property type="entry name" value="Cadherin-like_dom"/>
</dbReference>
<keyword evidence="6" id="KW-0472">Membrane</keyword>
<proteinExistence type="predicted"/>
<evidence type="ECO:0000259" key="7">
    <source>
        <dbReference type="PROSITE" id="PS50268"/>
    </source>
</evidence>
<evidence type="ECO:0000313" key="9">
    <source>
        <dbReference type="Proteomes" id="UP000784294"/>
    </source>
</evidence>
<dbReference type="CDD" id="cd11304">
    <property type="entry name" value="Cadherin_repeat"/>
    <property type="match status" value="2"/>
</dbReference>
<dbReference type="EMBL" id="CAAALY010004737">
    <property type="protein sequence ID" value="VEL08783.1"/>
    <property type="molecule type" value="Genomic_DNA"/>
</dbReference>
<organism evidence="8 9">
    <name type="scientific">Protopolystoma xenopodis</name>
    <dbReference type="NCBI Taxonomy" id="117903"/>
    <lineage>
        <taxon>Eukaryota</taxon>
        <taxon>Metazoa</taxon>
        <taxon>Spiralia</taxon>
        <taxon>Lophotrochozoa</taxon>
        <taxon>Platyhelminthes</taxon>
        <taxon>Monogenea</taxon>
        <taxon>Polyopisthocotylea</taxon>
        <taxon>Polystomatidea</taxon>
        <taxon>Polystomatidae</taxon>
        <taxon>Protopolystoma</taxon>
    </lineage>
</organism>
<keyword evidence="5" id="KW-0106">Calcium</keyword>
<evidence type="ECO:0000256" key="6">
    <source>
        <dbReference type="SAM" id="Phobius"/>
    </source>
</evidence>
<dbReference type="Gene3D" id="2.60.40.60">
    <property type="entry name" value="Cadherins"/>
    <property type="match status" value="3"/>
</dbReference>
<comment type="caution">
    <text evidence="8">The sequence shown here is derived from an EMBL/GenBank/DDBJ whole genome shotgun (WGS) entry which is preliminary data.</text>
</comment>
<keyword evidence="9" id="KW-1185">Reference proteome</keyword>
<dbReference type="SMART" id="SM00112">
    <property type="entry name" value="CA"/>
    <property type="match status" value="1"/>
</dbReference>
<dbReference type="PANTHER" id="PTHR24028">
    <property type="entry name" value="CADHERIN-87A"/>
    <property type="match status" value="1"/>
</dbReference>
<evidence type="ECO:0000256" key="2">
    <source>
        <dbReference type="ARBA" id="ARBA00022692"/>
    </source>
</evidence>
<protein>
    <recommendedName>
        <fullName evidence="7">Cadherin domain-containing protein</fullName>
    </recommendedName>
</protein>
<feature type="transmembrane region" description="Helical" evidence="6">
    <location>
        <begin position="20"/>
        <end position="37"/>
    </location>
</feature>
<gene>
    <name evidence="8" type="ORF">PXEA_LOCUS2223</name>
</gene>
<evidence type="ECO:0000256" key="4">
    <source>
        <dbReference type="ARBA" id="ARBA00023180"/>
    </source>
</evidence>
<dbReference type="PANTHER" id="PTHR24028:SF146">
    <property type="entry name" value="CADHERIN 96CB, ISOFORM D-RELATED"/>
    <property type="match status" value="1"/>
</dbReference>
<evidence type="ECO:0000256" key="1">
    <source>
        <dbReference type="ARBA" id="ARBA00004167"/>
    </source>
</evidence>
<keyword evidence="3 6" id="KW-1133">Transmembrane helix</keyword>
<dbReference type="InterPro" id="IPR050174">
    <property type="entry name" value="Protocadherin/Cadherin-CA"/>
</dbReference>
<dbReference type="PROSITE" id="PS50268">
    <property type="entry name" value="CADHERIN_2"/>
    <property type="match status" value="1"/>
</dbReference>
<dbReference type="InterPro" id="IPR015919">
    <property type="entry name" value="Cadherin-like_sf"/>
</dbReference>
<comment type="subcellular location">
    <subcellularLocation>
        <location evidence="1">Membrane</location>
        <topology evidence="1">Single-pass membrane protein</topology>
    </subcellularLocation>
</comment>